<feature type="domain" description="PpiC" evidence="8">
    <location>
        <begin position="27"/>
        <end position="121"/>
    </location>
</feature>
<dbReference type="GO" id="GO:0003755">
    <property type="term" value="F:peptidyl-prolyl cis-trans isomerase activity"/>
    <property type="evidence" value="ECO:0007669"/>
    <property type="project" value="UniProtKB-UniRule"/>
</dbReference>
<dbReference type="PANTHER" id="PTHR45995">
    <property type="match status" value="1"/>
</dbReference>
<name>A0A507CXY6_9FUNG</name>
<dbReference type="GO" id="GO:0003677">
    <property type="term" value="F:DNA binding"/>
    <property type="evidence" value="ECO:0007669"/>
    <property type="project" value="InterPro"/>
</dbReference>
<dbReference type="Proteomes" id="UP000317494">
    <property type="component" value="Unassembled WGS sequence"/>
</dbReference>
<keyword evidence="10" id="KW-1185">Reference proteome</keyword>
<dbReference type="InterPro" id="IPR000297">
    <property type="entry name" value="PPIase_PpiC"/>
</dbReference>
<gene>
    <name evidence="9" type="ORF">SeMB42_g04486</name>
</gene>
<keyword evidence="4 5" id="KW-0413">Isomerase</keyword>
<dbReference type="STRING" id="286115.A0A507CXY6"/>
<evidence type="ECO:0000256" key="2">
    <source>
        <dbReference type="ARBA" id="ARBA00010242"/>
    </source>
</evidence>
<dbReference type="EMBL" id="QEAN01000183">
    <property type="protein sequence ID" value="TPX43985.1"/>
    <property type="molecule type" value="Genomic_DNA"/>
</dbReference>
<comment type="similarity">
    <text evidence="2">Belongs to the PpiC/parvulin rotamase family. PIN4 subfamily.</text>
</comment>
<dbReference type="Gene3D" id="3.10.50.40">
    <property type="match status" value="1"/>
</dbReference>
<evidence type="ECO:0000256" key="5">
    <source>
        <dbReference type="PROSITE-ProRule" id="PRU00278"/>
    </source>
</evidence>
<dbReference type="EC" id="5.2.1.8" evidence="6"/>
<evidence type="ECO:0000256" key="6">
    <source>
        <dbReference type="RuleBase" id="RU363014"/>
    </source>
</evidence>
<organism evidence="9 10">
    <name type="scientific">Synchytrium endobioticum</name>
    <dbReference type="NCBI Taxonomy" id="286115"/>
    <lineage>
        <taxon>Eukaryota</taxon>
        <taxon>Fungi</taxon>
        <taxon>Fungi incertae sedis</taxon>
        <taxon>Chytridiomycota</taxon>
        <taxon>Chytridiomycota incertae sedis</taxon>
        <taxon>Chytridiomycetes</taxon>
        <taxon>Synchytriales</taxon>
        <taxon>Synchytriaceae</taxon>
        <taxon>Synchytrium</taxon>
    </lineage>
</organism>
<evidence type="ECO:0000313" key="10">
    <source>
        <dbReference type="Proteomes" id="UP000317494"/>
    </source>
</evidence>
<comment type="catalytic activity">
    <reaction evidence="1 6">
        <text>[protein]-peptidylproline (omega=180) = [protein]-peptidylproline (omega=0)</text>
        <dbReference type="Rhea" id="RHEA:16237"/>
        <dbReference type="Rhea" id="RHEA-COMP:10747"/>
        <dbReference type="Rhea" id="RHEA-COMP:10748"/>
        <dbReference type="ChEBI" id="CHEBI:83833"/>
        <dbReference type="ChEBI" id="CHEBI:83834"/>
        <dbReference type="EC" id="5.2.1.8"/>
    </reaction>
</comment>
<dbReference type="VEuPathDB" id="FungiDB:SeMB42_g04486"/>
<evidence type="ECO:0000256" key="4">
    <source>
        <dbReference type="ARBA" id="ARBA00023235"/>
    </source>
</evidence>
<evidence type="ECO:0000313" key="9">
    <source>
        <dbReference type="EMBL" id="TPX43985.1"/>
    </source>
</evidence>
<dbReference type="GO" id="GO:0006364">
    <property type="term" value="P:rRNA processing"/>
    <property type="evidence" value="ECO:0007669"/>
    <property type="project" value="InterPro"/>
</dbReference>
<reference evidence="9 10" key="1">
    <citation type="journal article" date="2019" name="Sci. Rep.">
        <title>Comparative genomics of chytrid fungi reveal insights into the obligate biotrophic and pathogenic lifestyle of Synchytrium endobioticum.</title>
        <authorList>
            <person name="van de Vossenberg B.T.L.H."/>
            <person name="Warris S."/>
            <person name="Nguyen H.D.T."/>
            <person name="van Gent-Pelzer M.P.E."/>
            <person name="Joly D.L."/>
            <person name="van de Geest H.C."/>
            <person name="Bonants P.J.M."/>
            <person name="Smith D.S."/>
            <person name="Levesque C.A."/>
            <person name="van der Lee T.A.J."/>
        </authorList>
    </citation>
    <scope>NUCLEOTIDE SEQUENCE [LARGE SCALE GENOMIC DNA]</scope>
    <source>
        <strain evidence="9 10">MB42</strain>
    </source>
</reference>
<feature type="region of interest" description="Disordered" evidence="7">
    <location>
        <begin position="1"/>
        <end position="26"/>
    </location>
</feature>
<dbReference type="InterPro" id="IPR043323">
    <property type="entry name" value="PIN4"/>
</dbReference>
<dbReference type="AlphaFoldDB" id="A0A507CXY6"/>
<dbReference type="InterPro" id="IPR046357">
    <property type="entry name" value="PPIase_dom_sf"/>
</dbReference>
<comment type="caution">
    <text evidence="9">The sequence shown here is derived from an EMBL/GenBank/DDBJ whole genome shotgun (WGS) entry which is preliminary data.</text>
</comment>
<keyword evidence="3 5" id="KW-0697">Rotamase</keyword>
<evidence type="ECO:0000256" key="1">
    <source>
        <dbReference type="ARBA" id="ARBA00000971"/>
    </source>
</evidence>
<accession>A0A507CXY6</accession>
<evidence type="ECO:0000259" key="8">
    <source>
        <dbReference type="PROSITE" id="PS50198"/>
    </source>
</evidence>
<evidence type="ECO:0000256" key="3">
    <source>
        <dbReference type="ARBA" id="ARBA00023110"/>
    </source>
</evidence>
<evidence type="ECO:0000256" key="7">
    <source>
        <dbReference type="SAM" id="MobiDB-lite"/>
    </source>
</evidence>
<dbReference type="PROSITE" id="PS50198">
    <property type="entry name" value="PPIC_PPIASE_2"/>
    <property type="match status" value="1"/>
</dbReference>
<dbReference type="SUPFAM" id="SSF54534">
    <property type="entry name" value="FKBP-like"/>
    <property type="match status" value="1"/>
</dbReference>
<sequence>MPPKTKGKPKANQGGGSEVPDTKLKGGSAVKVRHILTEKLSKCEEALKKIQEDGMRFDKVAELYSEDKAKRGGDLGWQTRGAMVGAFQDVAFALKPSTCEKPIIGGPIKTQFGYHLILVEDRKVELIKAMTTTAY</sequence>
<proteinExistence type="inferred from homology"/>
<dbReference type="Pfam" id="PF13616">
    <property type="entry name" value="Rotamase_3"/>
    <property type="match status" value="1"/>
</dbReference>
<protein>
    <recommendedName>
        <fullName evidence="6">Peptidyl-prolyl cis-trans isomerase</fullName>
        <ecNumber evidence="6">5.2.1.8</ecNumber>
    </recommendedName>
</protein>